<dbReference type="Pfam" id="PF05050">
    <property type="entry name" value="Methyltransf_21"/>
    <property type="match status" value="1"/>
</dbReference>
<dbReference type="Proteomes" id="UP001642484">
    <property type="component" value="Unassembled WGS sequence"/>
</dbReference>
<evidence type="ECO:0000259" key="3">
    <source>
        <dbReference type="Pfam" id="PF05050"/>
    </source>
</evidence>
<dbReference type="EMBL" id="CAXAMN010015380">
    <property type="protein sequence ID" value="CAK9045636.1"/>
    <property type="molecule type" value="Genomic_DNA"/>
</dbReference>
<evidence type="ECO:0000313" key="4">
    <source>
        <dbReference type="EMBL" id="CAK9045636.1"/>
    </source>
</evidence>
<evidence type="ECO:0000256" key="1">
    <source>
        <dbReference type="SAM" id="MobiDB-lite"/>
    </source>
</evidence>
<dbReference type="InterPro" id="IPR052514">
    <property type="entry name" value="SAM-dependent_MTase"/>
</dbReference>
<dbReference type="PANTHER" id="PTHR34203">
    <property type="entry name" value="METHYLTRANSFERASE, FKBM FAMILY PROTEIN"/>
    <property type="match status" value="1"/>
</dbReference>
<dbReference type="InterPro" id="IPR029063">
    <property type="entry name" value="SAM-dependent_MTases_sf"/>
</dbReference>
<dbReference type="InterPro" id="IPR006342">
    <property type="entry name" value="FkbM_mtfrase"/>
</dbReference>
<organism evidence="4 5">
    <name type="scientific">Durusdinium trenchii</name>
    <dbReference type="NCBI Taxonomy" id="1381693"/>
    <lineage>
        <taxon>Eukaryota</taxon>
        <taxon>Sar</taxon>
        <taxon>Alveolata</taxon>
        <taxon>Dinophyceae</taxon>
        <taxon>Suessiales</taxon>
        <taxon>Symbiodiniaceae</taxon>
        <taxon>Durusdinium</taxon>
    </lineage>
</organism>
<feature type="compositionally biased region" description="Pro residues" evidence="1">
    <location>
        <begin position="49"/>
        <end position="69"/>
    </location>
</feature>
<keyword evidence="5" id="KW-1185">Reference proteome</keyword>
<evidence type="ECO:0000256" key="2">
    <source>
        <dbReference type="SAM" id="SignalP"/>
    </source>
</evidence>
<protein>
    <recommendedName>
        <fullName evidence="3">Methyltransferase FkbM domain-containing protein</fullName>
    </recommendedName>
</protein>
<dbReference type="Gene3D" id="3.40.50.150">
    <property type="entry name" value="Vaccinia Virus protein VP39"/>
    <property type="match status" value="1"/>
</dbReference>
<evidence type="ECO:0000313" key="5">
    <source>
        <dbReference type="Proteomes" id="UP001642484"/>
    </source>
</evidence>
<feature type="domain" description="Methyltransferase FkbM" evidence="3">
    <location>
        <begin position="215"/>
        <end position="340"/>
    </location>
</feature>
<keyword evidence="2" id="KW-0732">Signal</keyword>
<comment type="caution">
    <text evidence="4">The sequence shown here is derived from an EMBL/GenBank/DDBJ whole genome shotgun (WGS) entry which is preliminary data.</text>
</comment>
<feature type="signal peptide" evidence="2">
    <location>
        <begin position="1"/>
        <end position="25"/>
    </location>
</feature>
<feature type="region of interest" description="Disordered" evidence="1">
    <location>
        <begin position="30"/>
        <end position="98"/>
    </location>
</feature>
<dbReference type="PANTHER" id="PTHR34203:SF15">
    <property type="entry name" value="SLL1173 PROTEIN"/>
    <property type="match status" value="1"/>
</dbReference>
<sequence length="426" mass="46035">MVQWRAFVLICSLIALASFWTTSKSSLGIEDVKDGNQDQGQGAQLKLPVPEPPEPLPPPRPVPPAPAVPATPAALAEPPPPPPTDSTRAPSAGPPRRAIASRCTDASLRHCASPRCKQAYSAVIGGAGTSCPGEESWVEGLVKVDPSPDKVIMNVGCNKGHDSVSWLEHFDQHGFWSLAKWTQLLSAFKAVCKIDTHLQKAPKVNSKATPTAICVEAMPVNVELLKEMRKKAGYESTAYGQFQIIHGAASDSAAPGATVEFPNGNAGKESGRMVLDGAKVKGNTVQVPLTTVDALVRDLKLSKVDILIIDTEGADPAVLRGAAKTLGSVRYLLFEAHRDIEGSHWARETIFDVVSDLNGHGFDCYWAGHNGKLYSITFCYEKAFEKTRWSNIACVKRGDAWWDVLESKDPNSRRRSPKKRGRTGSQ</sequence>
<feature type="chain" id="PRO_5046805722" description="Methyltransferase FkbM domain-containing protein" evidence="2">
    <location>
        <begin position="26"/>
        <end position="426"/>
    </location>
</feature>
<proteinExistence type="predicted"/>
<dbReference type="SUPFAM" id="SSF53335">
    <property type="entry name" value="S-adenosyl-L-methionine-dependent methyltransferases"/>
    <property type="match status" value="1"/>
</dbReference>
<reference evidence="4 5" key="1">
    <citation type="submission" date="2024-02" db="EMBL/GenBank/DDBJ databases">
        <authorList>
            <person name="Chen Y."/>
            <person name="Shah S."/>
            <person name="Dougan E. K."/>
            <person name="Thang M."/>
            <person name="Chan C."/>
        </authorList>
    </citation>
    <scope>NUCLEOTIDE SEQUENCE [LARGE SCALE GENOMIC DNA]</scope>
</reference>
<accession>A0ABP0M3K7</accession>
<gene>
    <name evidence="4" type="ORF">CCMP2556_LOCUS23810</name>
</gene>
<name>A0ABP0M3K7_9DINO</name>
<dbReference type="NCBIfam" id="TIGR01444">
    <property type="entry name" value="fkbM_fam"/>
    <property type="match status" value="1"/>
</dbReference>